<dbReference type="PANTHER" id="PTHR38013">
    <property type="entry name" value="GLYCOPROTEIN/POLYSACCHARIDE METABOLISM"/>
    <property type="match status" value="1"/>
</dbReference>
<evidence type="ECO:0000313" key="2">
    <source>
        <dbReference type="EMBL" id="SDI29391.1"/>
    </source>
</evidence>
<dbReference type="PANTHER" id="PTHR38013:SF1">
    <property type="entry name" value="GLYCOPROTEIN_POLYSACCHARIDE METABOLISM"/>
    <property type="match status" value="1"/>
</dbReference>
<dbReference type="InterPro" id="IPR005184">
    <property type="entry name" value="DUF306_Meta_HslJ"/>
</dbReference>
<dbReference type="Pfam" id="PF03724">
    <property type="entry name" value="META"/>
    <property type="match status" value="1"/>
</dbReference>
<organism evidence="2 3">
    <name type="scientific">Mesorhizobium muleiense</name>
    <dbReference type="NCBI Taxonomy" id="1004279"/>
    <lineage>
        <taxon>Bacteria</taxon>
        <taxon>Pseudomonadati</taxon>
        <taxon>Pseudomonadota</taxon>
        <taxon>Alphaproteobacteria</taxon>
        <taxon>Hyphomicrobiales</taxon>
        <taxon>Phyllobacteriaceae</taxon>
        <taxon>Mesorhizobium</taxon>
    </lineage>
</organism>
<reference evidence="3" key="1">
    <citation type="submission" date="2016-10" db="EMBL/GenBank/DDBJ databases">
        <authorList>
            <person name="Varghese N."/>
            <person name="Submissions S."/>
        </authorList>
    </citation>
    <scope>NUCLEOTIDE SEQUENCE [LARGE SCALE GENOMIC DNA]</scope>
    <source>
        <strain evidence="3">CGMCC 1.11022</strain>
    </source>
</reference>
<dbReference type="EMBL" id="FNEE01000001">
    <property type="protein sequence ID" value="SDI29391.1"/>
    <property type="molecule type" value="Genomic_DNA"/>
</dbReference>
<dbReference type="RefSeq" id="WP_091590597.1">
    <property type="nucleotide sequence ID" value="NZ_FNEE01000001.1"/>
</dbReference>
<accession>A0A1G8JEB7</accession>
<evidence type="ECO:0000259" key="1">
    <source>
        <dbReference type="Pfam" id="PF03724"/>
    </source>
</evidence>
<dbReference type="InterPro" id="IPR038670">
    <property type="entry name" value="HslJ-like_sf"/>
</dbReference>
<keyword evidence="2" id="KW-0449">Lipoprotein</keyword>
<evidence type="ECO:0000313" key="3">
    <source>
        <dbReference type="Proteomes" id="UP000198894"/>
    </source>
</evidence>
<dbReference type="Pfam" id="PF09619">
    <property type="entry name" value="YscW"/>
    <property type="match status" value="1"/>
</dbReference>
<dbReference type="Proteomes" id="UP000198894">
    <property type="component" value="Unassembled WGS sequence"/>
</dbReference>
<proteinExistence type="predicted"/>
<name>A0A1G8JEB7_9HYPH</name>
<sequence length="255" mass="27359">MLGRIAEFFIFGVVPLVVGVLVVPELSVAAEKTLKGEVMYRERIALPPNAVLSVQLADVSLADATAAVIGERKVAPTGQVPIKFEISFDPQVIRPHMTYAMQARITVDDRLLFISDMRHQVDPLSDAPQTIMLKMVTSSEQPASAPVVGQIWLIEYIDGIGVIAEPQATFRIDEAGKAGGSGPCNAYFATAKVDGSMIAISDIGSTFKACAPEIMAEEKALFEALAKAASYHVDAGKLIIVDKDDRVILRFNAAS</sequence>
<dbReference type="InterPro" id="IPR039366">
    <property type="entry name" value="Pilotin"/>
</dbReference>
<protein>
    <submittedName>
        <fullName evidence="2">Putative lipoprotein</fullName>
    </submittedName>
</protein>
<dbReference type="AlphaFoldDB" id="A0A1G8JEB7"/>
<gene>
    <name evidence="2" type="ORF">SAMN05428953_101681</name>
</gene>
<feature type="domain" description="DUF306" evidence="1">
    <location>
        <begin position="145"/>
        <end position="251"/>
    </location>
</feature>
<dbReference type="InterPro" id="IPR053196">
    <property type="entry name" value="Lipoprotein_YbaY-like"/>
</dbReference>
<keyword evidence="3" id="KW-1185">Reference proteome</keyword>
<dbReference type="Gene3D" id="2.40.128.270">
    <property type="match status" value="1"/>
</dbReference>